<reference evidence="2 3" key="1">
    <citation type="submission" date="2019-01" db="EMBL/GenBank/DDBJ databases">
        <title>Draft genome sequences of three monokaryotic isolates of the white-rot basidiomycete fungus Dichomitus squalens.</title>
        <authorList>
            <consortium name="DOE Joint Genome Institute"/>
            <person name="Lopez S.C."/>
            <person name="Andreopoulos B."/>
            <person name="Pangilinan J."/>
            <person name="Lipzen A."/>
            <person name="Riley R."/>
            <person name="Ahrendt S."/>
            <person name="Ng V."/>
            <person name="Barry K."/>
            <person name="Daum C."/>
            <person name="Grigoriev I.V."/>
            <person name="Hilden K.S."/>
            <person name="Makela M.R."/>
            <person name="de Vries R.P."/>
        </authorList>
    </citation>
    <scope>NUCLEOTIDE SEQUENCE [LARGE SCALE GENOMIC DNA]</scope>
    <source>
        <strain evidence="2 3">CBS 464.89</strain>
    </source>
</reference>
<accession>A0A4Q9P4P3</accession>
<dbReference type="EMBL" id="ML145086">
    <property type="protein sequence ID" value="TBU64390.1"/>
    <property type="molecule type" value="Genomic_DNA"/>
</dbReference>
<organism evidence="2 3">
    <name type="scientific">Dichomitus squalens</name>
    <dbReference type="NCBI Taxonomy" id="114155"/>
    <lineage>
        <taxon>Eukaryota</taxon>
        <taxon>Fungi</taxon>
        <taxon>Dikarya</taxon>
        <taxon>Basidiomycota</taxon>
        <taxon>Agaricomycotina</taxon>
        <taxon>Agaricomycetes</taxon>
        <taxon>Polyporales</taxon>
        <taxon>Polyporaceae</taxon>
        <taxon>Dichomitus</taxon>
    </lineage>
</organism>
<dbReference type="PROSITE" id="PS50158">
    <property type="entry name" value="ZF_CCHC"/>
    <property type="match status" value="1"/>
</dbReference>
<name>A0A4Q9P4P3_9APHY</name>
<dbReference type="PANTHER" id="PTHR47103">
    <property type="entry name" value="DNA-BINDING PROTEIN"/>
    <property type="match status" value="1"/>
</dbReference>
<dbReference type="SMART" id="SM00343">
    <property type="entry name" value="ZnF_C2HC"/>
    <property type="match status" value="3"/>
</dbReference>
<dbReference type="GO" id="GO:0008270">
    <property type="term" value="F:zinc ion binding"/>
    <property type="evidence" value="ECO:0007669"/>
    <property type="project" value="InterPro"/>
</dbReference>
<dbReference type="Gene3D" id="4.10.60.10">
    <property type="entry name" value="Zinc finger, CCHC-type"/>
    <property type="match status" value="1"/>
</dbReference>
<gene>
    <name evidence="2" type="ORF">BD310DRAFT_806194</name>
</gene>
<sequence>MLILSIVEHLPSKCTLAHRVCFQCREPGHESKACPKRFQDRTCGGCGQKGHISNVCSSRESWICKNCEEWGHGHWEYTKPQGYRRLRCQWCLRLGHSTFECVNEPILVRRIGCV</sequence>
<proteinExistence type="predicted"/>
<dbReference type="SUPFAM" id="SSF57756">
    <property type="entry name" value="Retrovirus zinc finger-like domains"/>
    <property type="match status" value="2"/>
</dbReference>
<keyword evidence="1" id="KW-0507">mRNA processing</keyword>
<dbReference type="GO" id="GO:0006397">
    <property type="term" value="P:mRNA processing"/>
    <property type="evidence" value="ECO:0007669"/>
    <property type="project" value="UniProtKB-KW"/>
</dbReference>
<evidence type="ECO:0000313" key="2">
    <source>
        <dbReference type="EMBL" id="TBU64390.1"/>
    </source>
</evidence>
<evidence type="ECO:0000256" key="1">
    <source>
        <dbReference type="ARBA" id="ARBA00022664"/>
    </source>
</evidence>
<keyword evidence="3" id="KW-1185">Reference proteome</keyword>
<evidence type="ECO:0000313" key="3">
    <source>
        <dbReference type="Proteomes" id="UP000292082"/>
    </source>
</evidence>
<dbReference type="PANTHER" id="PTHR47103:SF5">
    <property type="entry name" value="DNA-BINDING PROTEIN HEXBP-LIKE"/>
    <property type="match status" value="1"/>
</dbReference>
<dbReference type="InterPro" id="IPR001878">
    <property type="entry name" value="Znf_CCHC"/>
</dbReference>
<dbReference type="STRING" id="114155.A0A4Q9P4P3"/>
<dbReference type="AlphaFoldDB" id="A0A4Q9P4P3"/>
<dbReference type="GO" id="GO:0003676">
    <property type="term" value="F:nucleic acid binding"/>
    <property type="evidence" value="ECO:0007669"/>
    <property type="project" value="InterPro"/>
</dbReference>
<dbReference type="InterPro" id="IPR036875">
    <property type="entry name" value="Znf_CCHC_sf"/>
</dbReference>
<protein>
    <submittedName>
        <fullName evidence="2">Uncharacterized protein</fullName>
    </submittedName>
</protein>
<dbReference type="Proteomes" id="UP000292082">
    <property type="component" value="Unassembled WGS sequence"/>
</dbReference>